<evidence type="ECO:0000259" key="2">
    <source>
        <dbReference type="Pfam" id="PF07905"/>
    </source>
</evidence>
<comment type="similarity">
    <text evidence="1">Belongs to the CdaR family.</text>
</comment>
<dbReference type="Gene3D" id="3.30.450.40">
    <property type="match status" value="1"/>
</dbReference>
<dbReference type="InterPro" id="IPR042070">
    <property type="entry name" value="PucR_C-HTH_sf"/>
</dbReference>
<dbReference type="AlphaFoldDB" id="A0A1G9G073"/>
<dbReference type="InterPro" id="IPR025736">
    <property type="entry name" value="PucR_C-HTH_dom"/>
</dbReference>
<dbReference type="Proteomes" id="UP000198718">
    <property type="component" value="Unassembled WGS sequence"/>
</dbReference>
<dbReference type="InterPro" id="IPR029016">
    <property type="entry name" value="GAF-like_dom_sf"/>
</dbReference>
<dbReference type="InterPro" id="IPR051448">
    <property type="entry name" value="CdaR-like_regulators"/>
</dbReference>
<dbReference type="InterPro" id="IPR041522">
    <property type="entry name" value="CdaR_GGDEF"/>
</dbReference>
<keyword evidence="6" id="KW-1185">Reference proteome</keyword>
<feature type="domain" description="Purine catabolism PurC-like" evidence="2">
    <location>
        <begin position="7"/>
        <end position="126"/>
    </location>
</feature>
<evidence type="ECO:0000313" key="5">
    <source>
        <dbReference type="EMBL" id="SDK94020.1"/>
    </source>
</evidence>
<dbReference type="Gene3D" id="1.10.10.2840">
    <property type="entry name" value="PucR C-terminal helix-turn-helix domain"/>
    <property type="match status" value="1"/>
</dbReference>
<dbReference type="PANTHER" id="PTHR33744:SF1">
    <property type="entry name" value="DNA-BINDING TRANSCRIPTIONAL ACTIVATOR ADER"/>
    <property type="match status" value="1"/>
</dbReference>
<evidence type="ECO:0000259" key="4">
    <source>
        <dbReference type="Pfam" id="PF17853"/>
    </source>
</evidence>
<dbReference type="RefSeq" id="WP_090553841.1">
    <property type="nucleotide sequence ID" value="NZ_FNFP01000005.1"/>
</dbReference>
<dbReference type="PANTHER" id="PTHR33744">
    <property type="entry name" value="CARBOHYDRATE DIACID REGULATOR"/>
    <property type="match status" value="1"/>
</dbReference>
<dbReference type="Pfam" id="PF13556">
    <property type="entry name" value="HTH_30"/>
    <property type="match status" value="1"/>
</dbReference>
<dbReference type="Pfam" id="PF07905">
    <property type="entry name" value="PucR"/>
    <property type="match status" value="1"/>
</dbReference>
<evidence type="ECO:0000256" key="1">
    <source>
        <dbReference type="ARBA" id="ARBA00006754"/>
    </source>
</evidence>
<proteinExistence type="inferred from homology"/>
<organism evidence="5 6">
    <name type="scientific">Natronincola ferrireducens</name>
    <dbReference type="NCBI Taxonomy" id="393762"/>
    <lineage>
        <taxon>Bacteria</taxon>
        <taxon>Bacillati</taxon>
        <taxon>Bacillota</taxon>
        <taxon>Clostridia</taxon>
        <taxon>Peptostreptococcales</taxon>
        <taxon>Natronincolaceae</taxon>
        <taxon>Natronincola</taxon>
    </lineage>
</organism>
<evidence type="ECO:0000259" key="3">
    <source>
        <dbReference type="Pfam" id="PF13556"/>
    </source>
</evidence>
<dbReference type="OrthoDB" id="143422at2"/>
<feature type="domain" description="CdaR GGDEF-like" evidence="4">
    <location>
        <begin position="310"/>
        <end position="447"/>
    </location>
</feature>
<gene>
    <name evidence="5" type="ORF">SAMN05660472_02308</name>
</gene>
<accession>A0A1G9G073</accession>
<protein>
    <submittedName>
        <fullName evidence="5">Purine catabolism regulatory protein</fullName>
    </submittedName>
</protein>
<dbReference type="EMBL" id="FNFP01000005">
    <property type="protein sequence ID" value="SDK94020.1"/>
    <property type="molecule type" value="Genomic_DNA"/>
</dbReference>
<feature type="domain" description="PucR C-terminal helix-turn-helix" evidence="3">
    <location>
        <begin position="501"/>
        <end position="559"/>
    </location>
</feature>
<reference evidence="5 6" key="1">
    <citation type="submission" date="2016-10" db="EMBL/GenBank/DDBJ databases">
        <authorList>
            <person name="de Groot N.N."/>
        </authorList>
    </citation>
    <scope>NUCLEOTIDE SEQUENCE [LARGE SCALE GENOMIC DNA]</scope>
    <source>
        <strain evidence="5 6">DSM 18346</strain>
    </source>
</reference>
<dbReference type="InterPro" id="IPR012914">
    <property type="entry name" value="PucR_dom"/>
</dbReference>
<name>A0A1G9G073_9FIRM</name>
<dbReference type="STRING" id="393762.SAMN05660472_02308"/>
<evidence type="ECO:0000313" key="6">
    <source>
        <dbReference type="Proteomes" id="UP000198718"/>
    </source>
</evidence>
<sequence length="566" mass="64959">MFFTINDLIRMKSIEGLSLFGGESGITNTISNTNIMDNPDTFDWLMPGDLVLTTGYVFKDDTEFQVKVIKELSEINCAGLAIKTRKYFGEMPKAMVEAANQYNLPLIEIPQNYSLAQISNAVNKEIFKAHDSLLQKSLDIHESLTEVTLKGGGLDEIAKAVVQLINNAVIIVDSKWNLLTYVEHPHNPYPLEKILTLNKKEKVFPMKMTEDVPDDVASLKKSIKRKYEADGKTIICRIMPIAAINEIYGYIIVWETTIKMSKIDYVALETASTVAALERIKTKEIEEVKHQIRRDFFDDLLTGKIESINSINSLAEMHGMDTTKNYVCMIVKVNGYDSKDKGDIIVKKRNLRNKIERMLLLIEELSEEKKINVVSISRRNQVILFIPMEKTKTSKEAKDFTKEFGKDFYELTHKTLSPIEINIGIGKLYDNILKLDLSFSEAQEVVKMGKKLSRNNHILHFEDFIIYHLLESGTSRQELENFYENTIAELVRYDLENKTNLVGTLEQYFAYKGNISEASKELFIHRNTFIYRLDKIKTILNTDLKDAEESLEIQLAIRVMHLLKIH</sequence>
<dbReference type="Pfam" id="PF17853">
    <property type="entry name" value="GGDEF_2"/>
    <property type="match status" value="1"/>
</dbReference>